<dbReference type="Proteomes" id="UP000288002">
    <property type="component" value="Unassembled WGS sequence"/>
</dbReference>
<accession>A0AA94EQU1</accession>
<name>A0AA94EQU1_9PSED</name>
<dbReference type="RefSeq" id="WP_254432786.1">
    <property type="nucleotide sequence ID" value="NZ_MKWS01000005.1"/>
</dbReference>
<protein>
    <submittedName>
        <fullName evidence="1">Uncharacterized protein</fullName>
    </submittedName>
</protein>
<evidence type="ECO:0000313" key="1">
    <source>
        <dbReference type="EMBL" id="RVD78199.1"/>
    </source>
</evidence>
<sequence length="68" mass="7531">MSSYLKRGLMTAAVVTVVYVIGASLVNRGLCSYYGFQTDRHVRYAAFVGCMVQTPAGWVPRSELRVVQ</sequence>
<proteinExistence type="predicted"/>
<gene>
    <name evidence="1" type="ORF">A9HBioS_2044</name>
</gene>
<dbReference type="EMBL" id="MKWS01000005">
    <property type="protein sequence ID" value="RVD78199.1"/>
    <property type="molecule type" value="Genomic_DNA"/>
</dbReference>
<organism evidence="1 2">
    <name type="scientific">Pseudomonas koreensis</name>
    <dbReference type="NCBI Taxonomy" id="198620"/>
    <lineage>
        <taxon>Bacteria</taxon>
        <taxon>Pseudomonadati</taxon>
        <taxon>Pseudomonadota</taxon>
        <taxon>Gammaproteobacteria</taxon>
        <taxon>Pseudomonadales</taxon>
        <taxon>Pseudomonadaceae</taxon>
        <taxon>Pseudomonas</taxon>
    </lineage>
</organism>
<comment type="caution">
    <text evidence="1">The sequence shown here is derived from an EMBL/GenBank/DDBJ whole genome shotgun (WGS) entry which is preliminary data.</text>
</comment>
<evidence type="ECO:0000313" key="2">
    <source>
        <dbReference type="Proteomes" id="UP000288002"/>
    </source>
</evidence>
<reference evidence="1 2" key="1">
    <citation type="submission" date="2016-10" db="EMBL/GenBank/DDBJ databases">
        <title>Search of new enzymes for the oxidation of sulfur compounds.</title>
        <authorList>
            <person name="Novo A."/>
            <person name="Moreira I.S."/>
            <person name="Castro P.M."/>
        </authorList>
    </citation>
    <scope>NUCLEOTIDE SEQUENCE [LARGE SCALE GENOMIC DNA]</scope>
    <source>
        <strain evidence="1 2">A9</strain>
    </source>
</reference>
<dbReference type="AlphaFoldDB" id="A0AA94EQU1"/>